<dbReference type="Proteomes" id="UP000017984">
    <property type="component" value="Chromosome"/>
</dbReference>
<dbReference type="Gene3D" id="3.90.1570.10">
    <property type="entry name" value="tt1808, chain A"/>
    <property type="match status" value="1"/>
</dbReference>
<evidence type="ECO:0000259" key="1">
    <source>
        <dbReference type="Pfam" id="PF05685"/>
    </source>
</evidence>
<reference evidence="2 3" key="1">
    <citation type="journal article" date="2014" name="Genome Announc.">
        <title>Draft Genome Sequence of Streptomyces roseochromogenes subsp. oscitans DS 12.976, Producer of the Aminocoumarin Antibiotic Clorobiocin.</title>
        <authorList>
            <person name="Ruckert C."/>
            <person name="Kalinowski J."/>
            <person name="Heide L."/>
            <person name="Apel A.K."/>
        </authorList>
    </citation>
    <scope>NUCLEOTIDE SEQUENCE [LARGE SCALE GENOMIC DNA]</scope>
    <source>
        <strain evidence="2 3">DS 12.976</strain>
    </source>
</reference>
<dbReference type="CDD" id="cd06260">
    <property type="entry name" value="DUF820-like"/>
    <property type="match status" value="1"/>
</dbReference>
<name>V6JXZ0_STRRC</name>
<dbReference type="PANTHER" id="PTHR35400">
    <property type="entry name" value="SLR1083 PROTEIN"/>
    <property type="match status" value="1"/>
</dbReference>
<dbReference type="InterPro" id="IPR011335">
    <property type="entry name" value="Restrct_endonuc-II-like"/>
</dbReference>
<dbReference type="STRING" id="1352936.M878_29840"/>
<sequence length="218" mass="23710">MSTECHIVLPVNTDRPVEPDLMARMEPVRLLAAYEAISPMPVRPEFIEGRAHVPQSPPDHRHSEAVMSLSLQFRSAAVPHAGTGNGYRFTDGTGTTTALLIPDLHVNHRKMTSADESHFATHPGWYPSDLLGLVGEVTSTNHETDTGPKFRTYAAAGIPVYVLINRRSKTAHCYTNPILPGDDPTEAYYANDTEVALGAPLALPAPYPTLDTAPFVTD</sequence>
<comment type="caution">
    <text evidence="2">The sequence shown here is derived from an EMBL/GenBank/DDBJ whole genome shotgun (WGS) entry which is preliminary data.</text>
</comment>
<feature type="domain" description="Putative restriction endonuclease" evidence="1">
    <location>
        <begin position="34"/>
        <end position="177"/>
    </location>
</feature>
<dbReference type="AlphaFoldDB" id="V6JXZ0"/>
<gene>
    <name evidence="2" type="ORF">M878_29840</name>
</gene>
<proteinExistence type="predicted"/>
<accession>V6JXZ0</accession>
<dbReference type="SUPFAM" id="SSF52980">
    <property type="entry name" value="Restriction endonuclease-like"/>
    <property type="match status" value="1"/>
</dbReference>
<keyword evidence="3" id="KW-1185">Reference proteome</keyword>
<evidence type="ECO:0000313" key="3">
    <source>
        <dbReference type="Proteomes" id="UP000017984"/>
    </source>
</evidence>
<organism evidence="2 3">
    <name type="scientific">Streptomyces roseochromogenus subsp. oscitans DS 12.976</name>
    <dbReference type="NCBI Taxonomy" id="1352936"/>
    <lineage>
        <taxon>Bacteria</taxon>
        <taxon>Bacillati</taxon>
        <taxon>Actinomycetota</taxon>
        <taxon>Actinomycetes</taxon>
        <taxon>Kitasatosporales</taxon>
        <taxon>Streptomycetaceae</taxon>
        <taxon>Streptomyces</taxon>
    </lineage>
</organism>
<dbReference type="InterPro" id="IPR008538">
    <property type="entry name" value="Uma2"/>
</dbReference>
<dbReference type="InterPro" id="IPR012296">
    <property type="entry name" value="Nuclease_put_TT1808"/>
</dbReference>
<dbReference type="PATRIC" id="fig|1352936.5.peg.6222"/>
<dbReference type="HOGENOM" id="CLU_1325688_0_0_11"/>
<dbReference type="EMBL" id="AWQX01000259">
    <property type="protein sequence ID" value="EST24795.1"/>
    <property type="molecule type" value="Genomic_DNA"/>
</dbReference>
<protein>
    <recommendedName>
        <fullName evidence="1">Putative restriction endonuclease domain-containing protein</fullName>
    </recommendedName>
</protein>
<dbReference type="Pfam" id="PF05685">
    <property type="entry name" value="Uma2"/>
    <property type="match status" value="1"/>
</dbReference>
<dbReference type="PANTHER" id="PTHR35400:SF3">
    <property type="entry name" value="SLL1072 PROTEIN"/>
    <property type="match status" value="1"/>
</dbReference>
<evidence type="ECO:0000313" key="2">
    <source>
        <dbReference type="EMBL" id="EST24795.1"/>
    </source>
</evidence>